<feature type="transmembrane region" description="Helical" evidence="1">
    <location>
        <begin position="21"/>
        <end position="38"/>
    </location>
</feature>
<evidence type="ECO:0000313" key="3">
    <source>
        <dbReference type="Proteomes" id="UP000049685"/>
    </source>
</evidence>
<evidence type="ECO:0000256" key="1">
    <source>
        <dbReference type="SAM" id="Phobius"/>
    </source>
</evidence>
<organism evidence="2 3">
    <name type="scientific">Paraclostridium sordellii</name>
    <name type="common">Clostridium sordellii</name>
    <dbReference type="NCBI Taxonomy" id="1505"/>
    <lineage>
        <taxon>Bacteria</taxon>
        <taxon>Bacillati</taxon>
        <taxon>Bacillota</taxon>
        <taxon>Clostridia</taxon>
        <taxon>Peptostreptococcales</taxon>
        <taxon>Peptostreptococcaceae</taxon>
        <taxon>Paraclostridium</taxon>
    </lineage>
</organism>
<dbReference type="Proteomes" id="UP000049685">
    <property type="component" value="Unassembled WGS sequence"/>
</dbReference>
<dbReference type="EMBL" id="CDNY01000003">
    <property type="protein sequence ID" value="CEO33396.1"/>
    <property type="molecule type" value="Genomic_DNA"/>
</dbReference>
<proteinExistence type="predicted"/>
<evidence type="ECO:0000313" key="2">
    <source>
        <dbReference type="EMBL" id="CEO33396.1"/>
    </source>
</evidence>
<accession>A0A9P1PBJ5</accession>
<reference evidence="3" key="1">
    <citation type="submission" date="2015-01" db="EMBL/GenBank/DDBJ databases">
        <authorList>
            <person name="Aslett A.Martin."/>
            <person name="De Silva Nishadi"/>
        </authorList>
    </citation>
    <scope>NUCLEOTIDE SEQUENCE [LARGE SCALE GENOMIC DNA]</scope>
    <source>
        <strain evidence="3">UMC4404</strain>
    </source>
</reference>
<name>A0A9P1PBJ5_PARSO</name>
<comment type="caution">
    <text evidence="2">The sequence shown here is derived from an EMBL/GenBank/DDBJ whole genome shotgun (WGS) entry which is preliminary data.</text>
</comment>
<dbReference type="RefSeq" id="WP_057558565.1">
    <property type="nucleotide sequence ID" value="NZ_CDLK01000002.1"/>
</dbReference>
<dbReference type="AlphaFoldDB" id="A0A9P1PBJ5"/>
<sequence length="63" mass="7322">MNNNEKYQSNSKVVVQKSVKSGLSFGTCLAMIISYTAWNSIPWAIFHGILSWFYVIYYWATYT</sequence>
<keyword evidence="1" id="KW-0472">Membrane</keyword>
<keyword evidence="1" id="KW-1133">Transmembrane helix</keyword>
<feature type="transmembrane region" description="Helical" evidence="1">
    <location>
        <begin position="44"/>
        <end position="60"/>
    </location>
</feature>
<gene>
    <name evidence="2" type="ORF">UMC4404_13761</name>
</gene>
<keyword evidence="1" id="KW-0812">Transmembrane</keyword>
<protein>
    <submittedName>
        <fullName evidence="2">Uncharacterized protein</fullName>
    </submittedName>
</protein>